<dbReference type="Proteomes" id="UP000652477">
    <property type="component" value="Unassembled WGS sequence"/>
</dbReference>
<dbReference type="Gene3D" id="3.40.50.720">
    <property type="entry name" value="NAD(P)-binding Rossmann-like Domain"/>
    <property type="match status" value="1"/>
</dbReference>
<dbReference type="PRINTS" id="PR00080">
    <property type="entry name" value="SDRFAMILY"/>
</dbReference>
<organism evidence="3 4">
    <name type="scientific">Mediterraneibacter hominis</name>
    <dbReference type="NCBI Taxonomy" id="2763054"/>
    <lineage>
        <taxon>Bacteria</taxon>
        <taxon>Bacillati</taxon>
        <taxon>Bacillota</taxon>
        <taxon>Clostridia</taxon>
        <taxon>Lachnospirales</taxon>
        <taxon>Lachnospiraceae</taxon>
        <taxon>Mediterraneibacter</taxon>
    </lineage>
</organism>
<gene>
    <name evidence="3" type="ORF">H8S37_12895</name>
</gene>
<dbReference type="AlphaFoldDB" id="A0A923LKW8"/>
<keyword evidence="2" id="KW-0560">Oxidoreductase</keyword>
<evidence type="ECO:0000256" key="2">
    <source>
        <dbReference type="ARBA" id="ARBA00023002"/>
    </source>
</evidence>
<accession>A0A923LKW8</accession>
<name>A0A923LKW8_9FIRM</name>
<proteinExistence type="inferred from homology"/>
<keyword evidence="4" id="KW-1185">Reference proteome</keyword>
<dbReference type="PANTHER" id="PTHR24321">
    <property type="entry name" value="DEHYDROGENASES, SHORT CHAIN"/>
    <property type="match status" value="1"/>
</dbReference>
<dbReference type="CDD" id="cd05233">
    <property type="entry name" value="SDR_c"/>
    <property type="match status" value="1"/>
</dbReference>
<evidence type="ECO:0000256" key="1">
    <source>
        <dbReference type="ARBA" id="ARBA00006484"/>
    </source>
</evidence>
<dbReference type="EMBL" id="JACOPF010000002">
    <property type="protein sequence ID" value="MBC5689814.1"/>
    <property type="molecule type" value="Genomic_DNA"/>
</dbReference>
<dbReference type="InterPro" id="IPR002347">
    <property type="entry name" value="SDR_fam"/>
</dbReference>
<dbReference type="InterPro" id="IPR036291">
    <property type="entry name" value="NAD(P)-bd_dom_sf"/>
</dbReference>
<comment type="similarity">
    <text evidence="1">Belongs to the short-chain dehydrogenases/reductases (SDR) family.</text>
</comment>
<reference evidence="3" key="1">
    <citation type="submission" date="2020-08" db="EMBL/GenBank/DDBJ databases">
        <title>Genome public.</title>
        <authorList>
            <person name="Liu C."/>
            <person name="Sun Q."/>
        </authorList>
    </citation>
    <scope>NUCLEOTIDE SEQUENCE</scope>
    <source>
        <strain evidence="3">NSJ-55</strain>
    </source>
</reference>
<evidence type="ECO:0000313" key="4">
    <source>
        <dbReference type="Proteomes" id="UP000652477"/>
    </source>
</evidence>
<comment type="caution">
    <text evidence="3">The sequence shown here is derived from an EMBL/GenBank/DDBJ whole genome shotgun (WGS) entry which is preliminary data.</text>
</comment>
<dbReference type="Pfam" id="PF13561">
    <property type="entry name" value="adh_short_C2"/>
    <property type="match status" value="1"/>
</dbReference>
<sequence length="252" mass="27872">MLKGKNAVVTGARRGIGRATVEVFAKNGAAVWACARRYDEGFEKDMMELSRKYHADILPVYFDITDEGQIKEAVKTIKSQKKQVDILANIAGTADFSKSFTMNSVESMKRIFDINFWGMTVLTQYISRLMIRNNRGSIVNVSSIAAIEGTPAQYEYAASKAAVNGGMRQLAWEMQKYGIRVNTVAPGIIATDMGNQIEDELKETVLKHIIMQREGSPQEVANVIAFLASDLSSYMTGQIIRVDGGGVNGWRK</sequence>
<dbReference type="PANTHER" id="PTHR24321:SF8">
    <property type="entry name" value="ESTRADIOL 17-BETA-DEHYDROGENASE 8-RELATED"/>
    <property type="match status" value="1"/>
</dbReference>
<dbReference type="GO" id="GO:0008206">
    <property type="term" value="P:bile acid metabolic process"/>
    <property type="evidence" value="ECO:0007669"/>
    <property type="project" value="UniProtKB-ARBA"/>
</dbReference>
<dbReference type="SUPFAM" id="SSF51735">
    <property type="entry name" value="NAD(P)-binding Rossmann-fold domains"/>
    <property type="match status" value="1"/>
</dbReference>
<protein>
    <submittedName>
        <fullName evidence="3">SDR family oxidoreductase</fullName>
    </submittedName>
</protein>
<dbReference type="FunFam" id="3.40.50.720:FF:000084">
    <property type="entry name" value="Short-chain dehydrogenase reductase"/>
    <property type="match status" value="1"/>
</dbReference>
<evidence type="ECO:0000313" key="3">
    <source>
        <dbReference type="EMBL" id="MBC5689814.1"/>
    </source>
</evidence>
<dbReference type="PRINTS" id="PR00081">
    <property type="entry name" value="GDHRDH"/>
</dbReference>
<dbReference type="RefSeq" id="WP_186876460.1">
    <property type="nucleotide sequence ID" value="NZ_JACOPF010000002.1"/>
</dbReference>
<dbReference type="GO" id="GO:0016491">
    <property type="term" value="F:oxidoreductase activity"/>
    <property type="evidence" value="ECO:0007669"/>
    <property type="project" value="UniProtKB-KW"/>
</dbReference>